<dbReference type="SMART" id="SM00666">
    <property type="entry name" value="PB1"/>
    <property type="match status" value="1"/>
</dbReference>
<reference evidence="8" key="1">
    <citation type="journal article" date="2023" name="Nat. Commun.">
        <title>Diploid and tetraploid genomes of Acorus and the evolution of monocots.</title>
        <authorList>
            <person name="Ma L."/>
            <person name="Liu K.W."/>
            <person name="Li Z."/>
            <person name="Hsiao Y.Y."/>
            <person name="Qi Y."/>
            <person name="Fu T."/>
            <person name="Tang G.D."/>
            <person name="Zhang D."/>
            <person name="Sun W.H."/>
            <person name="Liu D.K."/>
            <person name="Li Y."/>
            <person name="Chen G.Z."/>
            <person name="Liu X.D."/>
            <person name="Liao X.Y."/>
            <person name="Jiang Y.T."/>
            <person name="Yu X."/>
            <person name="Hao Y."/>
            <person name="Huang J."/>
            <person name="Zhao X.W."/>
            <person name="Ke S."/>
            <person name="Chen Y.Y."/>
            <person name="Wu W.L."/>
            <person name="Hsu J.L."/>
            <person name="Lin Y.F."/>
            <person name="Huang M.D."/>
            <person name="Li C.Y."/>
            <person name="Huang L."/>
            <person name="Wang Z.W."/>
            <person name="Zhao X."/>
            <person name="Zhong W.Y."/>
            <person name="Peng D.H."/>
            <person name="Ahmad S."/>
            <person name="Lan S."/>
            <person name="Zhang J.S."/>
            <person name="Tsai W.C."/>
            <person name="Van de Peer Y."/>
            <person name="Liu Z.J."/>
        </authorList>
    </citation>
    <scope>NUCLEOTIDE SEQUENCE</scope>
    <source>
        <strain evidence="8">SCP</strain>
    </source>
</reference>
<evidence type="ECO:0000256" key="1">
    <source>
        <dbReference type="ARBA" id="ARBA00023015"/>
    </source>
</evidence>
<dbReference type="PROSITE" id="PS51519">
    <property type="entry name" value="RWP_RK"/>
    <property type="match status" value="1"/>
</dbReference>
<dbReference type="InterPro" id="IPR053793">
    <property type="entry name" value="PB1-like"/>
</dbReference>
<name>A0AAV9B1W5_ACOGR</name>
<dbReference type="Gene3D" id="3.10.20.90">
    <property type="entry name" value="Phosphatidylinositol 3-kinase Catalytic Subunit, Chain A, domain 1"/>
    <property type="match status" value="1"/>
</dbReference>
<dbReference type="PROSITE" id="PS51745">
    <property type="entry name" value="PB1"/>
    <property type="match status" value="1"/>
</dbReference>
<keyword evidence="1" id="KW-0805">Transcription regulation</keyword>
<dbReference type="InterPro" id="IPR045012">
    <property type="entry name" value="NLP"/>
</dbReference>
<evidence type="ECO:0000256" key="5">
    <source>
        <dbReference type="SAM" id="MobiDB-lite"/>
    </source>
</evidence>
<gene>
    <name evidence="8" type="ORF">QJS04_geneDACA006180</name>
</gene>
<dbReference type="AlphaFoldDB" id="A0AAV9B1W5"/>
<evidence type="ECO:0000256" key="4">
    <source>
        <dbReference type="ARBA" id="ARBA00023242"/>
    </source>
</evidence>
<feature type="region of interest" description="Disordered" evidence="5">
    <location>
        <begin position="74"/>
        <end position="96"/>
    </location>
</feature>
<feature type="compositionally biased region" description="Low complexity" evidence="5">
    <location>
        <begin position="703"/>
        <end position="719"/>
    </location>
</feature>
<dbReference type="InterPro" id="IPR000270">
    <property type="entry name" value="PB1_dom"/>
</dbReference>
<keyword evidence="2" id="KW-0238">DNA-binding</keyword>
<keyword evidence="4" id="KW-0539">Nucleus</keyword>
<comment type="caution">
    <text evidence="8">The sequence shown here is derived from an EMBL/GenBank/DDBJ whole genome shotgun (WGS) entry which is preliminary data.</text>
</comment>
<keyword evidence="9" id="KW-1185">Reference proteome</keyword>
<dbReference type="GO" id="GO:0003677">
    <property type="term" value="F:DNA binding"/>
    <property type="evidence" value="ECO:0007669"/>
    <property type="project" value="UniProtKB-KW"/>
</dbReference>
<dbReference type="Proteomes" id="UP001179952">
    <property type="component" value="Unassembled WGS sequence"/>
</dbReference>
<feature type="region of interest" description="Disordered" evidence="5">
    <location>
        <begin position="661"/>
        <end position="722"/>
    </location>
</feature>
<reference evidence="8" key="2">
    <citation type="submission" date="2023-06" db="EMBL/GenBank/DDBJ databases">
        <authorList>
            <person name="Ma L."/>
            <person name="Liu K.-W."/>
            <person name="Li Z."/>
            <person name="Hsiao Y.-Y."/>
            <person name="Qi Y."/>
            <person name="Fu T."/>
            <person name="Tang G."/>
            <person name="Zhang D."/>
            <person name="Sun W.-H."/>
            <person name="Liu D.-K."/>
            <person name="Li Y."/>
            <person name="Chen G.-Z."/>
            <person name="Liu X.-D."/>
            <person name="Liao X.-Y."/>
            <person name="Jiang Y.-T."/>
            <person name="Yu X."/>
            <person name="Hao Y."/>
            <person name="Huang J."/>
            <person name="Zhao X.-W."/>
            <person name="Ke S."/>
            <person name="Chen Y.-Y."/>
            <person name="Wu W.-L."/>
            <person name="Hsu J.-L."/>
            <person name="Lin Y.-F."/>
            <person name="Huang M.-D."/>
            <person name="Li C.-Y."/>
            <person name="Huang L."/>
            <person name="Wang Z.-W."/>
            <person name="Zhao X."/>
            <person name="Zhong W.-Y."/>
            <person name="Peng D.-H."/>
            <person name="Ahmad S."/>
            <person name="Lan S."/>
            <person name="Zhang J.-S."/>
            <person name="Tsai W.-C."/>
            <person name="Van De Peer Y."/>
            <person name="Liu Z.-J."/>
        </authorList>
    </citation>
    <scope>NUCLEOTIDE SEQUENCE</scope>
    <source>
        <strain evidence="8">SCP</strain>
        <tissue evidence="8">Leaves</tissue>
    </source>
</reference>
<dbReference type="EMBL" id="JAUJYN010000005">
    <property type="protein sequence ID" value="KAK1270244.1"/>
    <property type="molecule type" value="Genomic_DNA"/>
</dbReference>
<evidence type="ECO:0000256" key="3">
    <source>
        <dbReference type="ARBA" id="ARBA00023163"/>
    </source>
</evidence>
<dbReference type="InterPro" id="IPR003035">
    <property type="entry name" value="RWP-RK_dom"/>
</dbReference>
<evidence type="ECO:0000259" key="7">
    <source>
        <dbReference type="PROSITE" id="PS51745"/>
    </source>
</evidence>
<evidence type="ECO:0000313" key="8">
    <source>
        <dbReference type="EMBL" id="KAK1270244.1"/>
    </source>
</evidence>
<evidence type="ECO:0000313" key="9">
    <source>
        <dbReference type="Proteomes" id="UP001179952"/>
    </source>
</evidence>
<dbReference type="SUPFAM" id="SSF54277">
    <property type="entry name" value="CAD &amp; PB1 domains"/>
    <property type="match status" value="1"/>
</dbReference>
<feature type="domain" description="PB1" evidence="7">
    <location>
        <begin position="737"/>
        <end position="819"/>
    </location>
</feature>
<organism evidence="8 9">
    <name type="scientific">Acorus gramineus</name>
    <name type="common">Dwarf sweet flag</name>
    <dbReference type="NCBI Taxonomy" id="55184"/>
    <lineage>
        <taxon>Eukaryota</taxon>
        <taxon>Viridiplantae</taxon>
        <taxon>Streptophyta</taxon>
        <taxon>Embryophyta</taxon>
        <taxon>Tracheophyta</taxon>
        <taxon>Spermatophyta</taxon>
        <taxon>Magnoliopsida</taxon>
        <taxon>Liliopsida</taxon>
        <taxon>Acoraceae</taxon>
        <taxon>Acorus</taxon>
    </lineage>
</organism>
<accession>A0AAV9B1W5</accession>
<protein>
    <submittedName>
        <fullName evidence="8">Protein NLP2</fullName>
    </submittedName>
</protein>
<dbReference type="InterPro" id="IPR055081">
    <property type="entry name" value="NLP1-9_GAF"/>
</dbReference>
<dbReference type="Pfam" id="PF00564">
    <property type="entry name" value="PB1"/>
    <property type="match status" value="1"/>
</dbReference>
<feature type="region of interest" description="Disordered" evidence="5">
    <location>
        <begin position="516"/>
        <end position="535"/>
    </location>
</feature>
<dbReference type="Pfam" id="PF22922">
    <property type="entry name" value="GAF_NLP"/>
    <property type="match status" value="2"/>
</dbReference>
<evidence type="ECO:0000259" key="6">
    <source>
        <dbReference type="PROSITE" id="PS51519"/>
    </source>
</evidence>
<feature type="domain" description="RWP-RK" evidence="6">
    <location>
        <begin position="545"/>
        <end position="626"/>
    </location>
</feature>
<sequence length="836" mass="91445">MDGFSPFNAGIGSLLLDDPFSLSELMNIDGYTDLCSPLSVDQGVPSFGLPTQLMVQQSWSPLMPLNNLMQMNSDGSFDTTGVSPSDRGRPMNAQLNSPSNFVSVDSGMKGKENSFVLEDVAIPRSLSVSFSLADKMLRALSLFKESSGGGILAQVWVPLKHGNDYILSTCEQPYLLDGLLAGYREVSRAFTFSARESPDSFPGLPGRVFISRMPEWTTNVIYYSKAEYLRVNHAITHEVRGSLAVPVFDPHDRSCHAVLELVTTIEKSNFDPEMKNVCRALRAVDLTTTEVRPHSQNLSRSQRAAIAEIVDVLRAVCHAHMLPLALTWVPSCCKDAVTGECMCDSVKERSIDLHRKSLLRIEESACYVNDATMHGFVHACFEHHLKQGQGIAGKALQSNHPFFSPDVKGYDILDYPLAHHARKFGLNAAVAIRLRSTYTGSDDYILEFFLPVNCRGSAEQQLLLNNLSVTMQKICRSLRTVSDAEIGIVDNKECVPKGSGLCFPLTGISGRFSQSEPSTCGPLSRSENKGSSGTGEDICHGQTVCQKSEKKRSTSEKNISLSILQQYFSGSLKDAAKAIGVCPTTLKRICRQHGISRWPSRKINKVNRSLNKIQNVINSVQGVEGALKFDPVSGRLVPAVSNLEPPRDIDASSPKKQFVGKLEPEECLGPIPSGTTNDASHDRNMSSSSMDAEQMVAAEPNHSAESATTESSNGTTSSSPDFMAALHHRKPATTGEVLVVKATYKDDTVRFKFSPTMGCLHLFEEVGRRFKLLTGTFQLKYLDDEEEWVMLANESDLQECVEVLECGGTRNLKLLVKDLPCLLGSSASSNCLSMGS</sequence>
<dbReference type="Pfam" id="PF02042">
    <property type="entry name" value="RWP-RK"/>
    <property type="match status" value="1"/>
</dbReference>
<proteinExistence type="predicted"/>
<dbReference type="PANTHER" id="PTHR32002">
    <property type="entry name" value="PROTEIN NLP8"/>
    <property type="match status" value="1"/>
</dbReference>
<feature type="compositionally biased region" description="Polar residues" evidence="5">
    <location>
        <begin position="74"/>
        <end position="83"/>
    </location>
</feature>
<keyword evidence="3" id="KW-0804">Transcription</keyword>
<dbReference type="GO" id="GO:0003700">
    <property type="term" value="F:DNA-binding transcription factor activity"/>
    <property type="evidence" value="ECO:0007669"/>
    <property type="project" value="InterPro"/>
</dbReference>
<dbReference type="PANTHER" id="PTHR32002:SF41">
    <property type="entry name" value="PROTEIN NLP8"/>
    <property type="match status" value="1"/>
</dbReference>
<evidence type="ECO:0000256" key="2">
    <source>
        <dbReference type="ARBA" id="ARBA00023125"/>
    </source>
</evidence>